<dbReference type="SMART" id="SM00155">
    <property type="entry name" value="PLDc"/>
    <property type="match status" value="2"/>
</dbReference>
<protein>
    <recommendedName>
        <fullName evidence="1">PLD phosphodiesterase domain-containing protein</fullName>
    </recommendedName>
</protein>
<evidence type="ECO:0000313" key="2">
    <source>
        <dbReference type="EMBL" id="ETW31696.1"/>
    </source>
</evidence>
<dbReference type="PROSITE" id="PS50035">
    <property type="entry name" value="PLD"/>
    <property type="match status" value="2"/>
</dbReference>
<dbReference type="Gene3D" id="3.30.870.10">
    <property type="entry name" value="Endonuclease Chain A"/>
    <property type="match status" value="2"/>
</dbReference>
<proteinExistence type="predicted"/>
<dbReference type="PANTHER" id="PTHR21248:SF22">
    <property type="entry name" value="PHOSPHOLIPASE D"/>
    <property type="match status" value="1"/>
</dbReference>
<dbReference type="EMBL" id="KI927829">
    <property type="protein sequence ID" value="ETW31696.1"/>
    <property type="molecule type" value="Genomic_DNA"/>
</dbReference>
<evidence type="ECO:0000259" key="1">
    <source>
        <dbReference type="PROSITE" id="PS50035"/>
    </source>
</evidence>
<dbReference type="Proteomes" id="UP000030656">
    <property type="component" value="Unassembled WGS sequence"/>
</dbReference>
<dbReference type="CDD" id="cd09110">
    <property type="entry name" value="PLDc_CLS_1"/>
    <property type="match status" value="1"/>
</dbReference>
<dbReference type="GO" id="GO:0030572">
    <property type="term" value="F:phosphatidyltransferase activity"/>
    <property type="evidence" value="ECO:0007669"/>
    <property type="project" value="UniProtKB-ARBA"/>
</dbReference>
<organism evidence="2 3">
    <name type="scientific">Plasmodium falciparum FCH/4</name>
    <dbReference type="NCBI Taxonomy" id="1036724"/>
    <lineage>
        <taxon>Eukaryota</taxon>
        <taxon>Sar</taxon>
        <taxon>Alveolata</taxon>
        <taxon>Apicomplexa</taxon>
        <taxon>Aconoidasida</taxon>
        <taxon>Haemosporida</taxon>
        <taxon>Plasmodiidae</taxon>
        <taxon>Plasmodium</taxon>
        <taxon>Plasmodium (Laverania)</taxon>
    </lineage>
</organism>
<name>A0A024VUX8_PLAFA</name>
<reference evidence="2 3" key="1">
    <citation type="submission" date="2013-02" db="EMBL/GenBank/DDBJ databases">
        <title>The Genome Annotation of Plasmodium falciparum FCH/4.</title>
        <authorList>
            <consortium name="The Broad Institute Genome Sequencing Platform"/>
            <consortium name="The Broad Institute Genome Sequencing Center for Infectious Disease"/>
            <person name="Neafsey D."/>
            <person name="Hoffman S."/>
            <person name="Volkman S."/>
            <person name="Rosenthal P."/>
            <person name="Walker B."/>
            <person name="Young S.K."/>
            <person name="Zeng Q."/>
            <person name="Gargeya S."/>
            <person name="Fitzgerald M."/>
            <person name="Haas B."/>
            <person name="Abouelleil A."/>
            <person name="Allen A.W."/>
            <person name="Alvarado L."/>
            <person name="Arachchi H.M."/>
            <person name="Berlin A.M."/>
            <person name="Chapman S.B."/>
            <person name="Gainer-Dewar J."/>
            <person name="Goldberg J."/>
            <person name="Griggs A."/>
            <person name="Gujja S."/>
            <person name="Hansen M."/>
            <person name="Howarth C."/>
            <person name="Imamovic A."/>
            <person name="Ireland A."/>
            <person name="Larimer J."/>
            <person name="McCowan C."/>
            <person name="Murphy C."/>
            <person name="Pearson M."/>
            <person name="Poon T.W."/>
            <person name="Priest M."/>
            <person name="Roberts A."/>
            <person name="Saif S."/>
            <person name="Shea T."/>
            <person name="Sisk P."/>
            <person name="Sykes S."/>
            <person name="Wortman J."/>
            <person name="Nusbaum C."/>
            <person name="Birren B."/>
        </authorList>
    </citation>
    <scope>NUCLEOTIDE SEQUENCE [LARGE SCALE GENOMIC DNA]</scope>
    <source>
        <strain evidence="2 3">FCH/4</strain>
    </source>
</reference>
<dbReference type="GO" id="GO:0032049">
    <property type="term" value="P:cardiolipin biosynthetic process"/>
    <property type="evidence" value="ECO:0007669"/>
    <property type="project" value="UniProtKB-ARBA"/>
</dbReference>
<feature type="domain" description="PLD phosphodiesterase" evidence="1">
    <location>
        <begin position="478"/>
        <end position="500"/>
    </location>
</feature>
<dbReference type="OrthoDB" id="14911at2759"/>
<gene>
    <name evidence="2" type="ORF">PFFCH_00874</name>
</gene>
<feature type="domain" description="PLD phosphodiesterase" evidence="1">
    <location>
        <begin position="182"/>
        <end position="208"/>
    </location>
</feature>
<dbReference type="InterPro" id="IPR001736">
    <property type="entry name" value="PLipase_D/transphosphatidylase"/>
</dbReference>
<reference evidence="2 3" key="2">
    <citation type="submission" date="2013-02" db="EMBL/GenBank/DDBJ databases">
        <title>The Genome Sequence of Plasmodium falciparum FCH/4.</title>
        <authorList>
            <consortium name="The Broad Institute Genome Sequencing Platform"/>
            <consortium name="The Broad Institute Genome Sequencing Center for Infectious Disease"/>
            <person name="Neafsey D."/>
            <person name="Cheeseman I."/>
            <person name="Volkman S."/>
            <person name="Adams J."/>
            <person name="Walker B."/>
            <person name="Young S.K."/>
            <person name="Zeng Q."/>
            <person name="Gargeya S."/>
            <person name="Fitzgerald M."/>
            <person name="Haas B."/>
            <person name="Abouelleil A."/>
            <person name="Alvarado L."/>
            <person name="Arachchi H.M."/>
            <person name="Berlin A.M."/>
            <person name="Chapman S.B."/>
            <person name="Dewar J."/>
            <person name="Goldberg J."/>
            <person name="Griggs A."/>
            <person name="Gujja S."/>
            <person name="Hansen M."/>
            <person name="Howarth C."/>
            <person name="Imamovic A."/>
            <person name="Larimer J."/>
            <person name="McCowan C."/>
            <person name="Murphy C."/>
            <person name="Neiman D."/>
            <person name="Pearson M."/>
            <person name="Priest M."/>
            <person name="Roberts A."/>
            <person name="Saif S."/>
            <person name="Shea T."/>
            <person name="Sisk P."/>
            <person name="Sykes S."/>
            <person name="Wortman J."/>
            <person name="Nusbaum C."/>
            <person name="Birren B."/>
        </authorList>
    </citation>
    <scope>NUCLEOTIDE SEQUENCE [LARGE SCALE GENOMIC DNA]</scope>
    <source>
        <strain evidence="2 3">FCH/4</strain>
    </source>
</reference>
<dbReference type="SUPFAM" id="SSF56024">
    <property type="entry name" value="Phospholipase D/nuclease"/>
    <property type="match status" value="2"/>
</dbReference>
<evidence type="ECO:0000313" key="3">
    <source>
        <dbReference type="Proteomes" id="UP000030656"/>
    </source>
</evidence>
<dbReference type="PANTHER" id="PTHR21248">
    <property type="entry name" value="CARDIOLIPIN SYNTHASE"/>
    <property type="match status" value="1"/>
</dbReference>
<dbReference type="Pfam" id="PF13091">
    <property type="entry name" value="PLDc_2"/>
    <property type="match status" value="2"/>
</dbReference>
<sequence>MSIVNKVKEAIHKKVIDIRKRRKGSEEKQKKDKKDEINFDALVDKNVNELNIENEEEREKIKERWKVILKNNAKRYGKISEGNKIEIYNEGTLAFRDILNSINKGKRRVWLESYIFDDSKLAEEVVNSLCKASKRGCDVILLIDYIGSLKMKNKWVQQLKEHGVHVIFFNTFLNSFFNMLPIFFRDHRKILIVDNTAYCGSMNVAENVFPSEIFHEYEEGDEREEDTEYSEEIGKKKKIYNDEKEEGNKSNMIKNFDNDINKGNIYDDFNKDVNKKRKCLEYYDLHIKIKGPAVKDLADVFIDSLKMSKSLISREPIEEQKKYADENSCYVQVLESNVLRKIRSIQSTFDYIIRNGATNNIYITTSYFLPPGFLRRALFSALYKGVNISFLFSGNSDVFGDVPATYYIMKKILKRIDRKKKALLEYNNIISNYINLHKSFIRYPIIFDKYYNNYQKKKKERKNKGSMNFYFFQKKHCHAKNLVVDNLWCSIGSYNWDRFSSRRNLEVMISIFDKKICDKFIQEHQNKISHDSIQITLSQLINRNFLQIFMSYCAYHLGKLSGRNIFDGLSNNNKKTILRKAIIKKYLNDNCIQNISLNMMWGIYIYNINLLHNYNIELTNI</sequence>
<dbReference type="InterPro" id="IPR025202">
    <property type="entry name" value="PLD-like_dom"/>
</dbReference>
<dbReference type="AlphaFoldDB" id="A0A024VUX8"/>
<accession>A0A024VUX8</accession>